<dbReference type="AlphaFoldDB" id="A0A640KAV1"/>
<feature type="region of interest" description="Disordered" evidence="2">
    <location>
        <begin position="707"/>
        <end position="732"/>
    </location>
</feature>
<comment type="caution">
    <text evidence="4">The sequence shown here is derived from an EMBL/GenBank/DDBJ whole genome shotgun (WGS) entry which is preliminary data.</text>
</comment>
<dbReference type="PANTHER" id="PTHR13466:SF0">
    <property type="entry name" value="SMP-LTD DOMAIN-CONTAINING PROTEIN"/>
    <property type="match status" value="1"/>
</dbReference>
<feature type="compositionally biased region" description="Basic and acidic residues" evidence="2">
    <location>
        <begin position="932"/>
        <end position="942"/>
    </location>
</feature>
<feature type="compositionally biased region" description="Low complexity" evidence="2">
    <location>
        <begin position="872"/>
        <end position="881"/>
    </location>
</feature>
<feature type="region of interest" description="Disordered" evidence="2">
    <location>
        <begin position="382"/>
        <end position="415"/>
    </location>
</feature>
<dbReference type="CDD" id="cd21675">
    <property type="entry name" value="SMP_TEX2"/>
    <property type="match status" value="1"/>
</dbReference>
<feature type="region of interest" description="Disordered" evidence="2">
    <location>
        <begin position="202"/>
        <end position="263"/>
    </location>
</feature>
<feature type="compositionally biased region" description="Polar residues" evidence="2">
    <location>
        <begin position="896"/>
        <end position="921"/>
    </location>
</feature>
<dbReference type="EMBL" id="BLBS01000016">
    <property type="protein sequence ID" value="GET86826.1"/>
    <property type="molecule type" value="Genomic_DNA"/>
</dbReference>
<comment type="subcellular location">
    <subcellularLocation>
        <location evidence="1">Endoplasmic reticulum membrane</location>
    </subcellularLocation>
</comment>
<proteinExistence type="predicted"/>
<keyword evidence="3" id="KW-0472">Membrane</keyword>
<dbReference type="Proteomes" id="UP000419144">
    <property type="component" value="Unassembled WGS sequence"/>
</dbReference>
<protein>
    <recommendedName>
        <fullName evidence="6">SMP-LTD domain-containing protein</fullName>
    </recommendedName>
</protein>
<sequence>MAEVWAFLYGWMGGIVAVIMAVLYGRATMPQLMRSLKSVCAQVPFVGHLVEGMVAYKTATQGVSGTSTEYPYVRLDDATADQGFEGLKENPMLVKPITVTTTCMMTWYSPDGTIGPPIECMLSLENNMVTVYQLLHLTDSSTGIIAPGSPGHGSADSKSRNGHLQSKLFRTMTTFRAVEHRMGKVNVLNTTVMDVRQFNGSKKTVSATADPLKANPCQRGASSVSAGRTATVKGPSKEPPSSRWRGSFSSGGFASSDAEVTGNWEETLTESTTSAKASMVPPSVVGSGGAGAGVSEGTAATSATGSSVSDAVFTGRVLIWRTVDGRPLFDSFTPPLNQLFCSRTCHNAFVDGCSHSRSLSTSDSHRAGMGCTASNARSTESVGGHSYSSFHDGDDGDNFTVTDSEGGDAASWRRQQKASSARSYQQLRSVMKEMENWSCVVIKFERSRDCERWHTLLSGLQEAEAWHEYAKTLPNPDTINTLLSRFFFQNMRLGAFSDTILRLIRKQLSLLPVKKFPRDLGGNLVLDDFVIGTKIPWISDVSEPRVSANGEVGFDFNLFYKGGEGGFSLFFRLALTYCGIRVPHVVFSVKLLELEATVHVSIGPPPSKKFWIGGHKPPIIRLEVRQGCASGKGVLHRILKAVPDLSGIMTSLVKLYLFSDMVLPYMDDFPLPSVVKSPKGSVADLRVRAFDWQRAAKISGAPQRKRFASLAKSDKGNPKGKTAEGDIERETSSGHISVLTPVACSTCSTPTAVSLTSTGHTFKARVISERRDHVQQVILDEGSVGSRLCTGAYTNLSTSASGNSNGYTGSFTSSYNANTSIRVGSPLSPASQPGSLGSQATRGSAGLPPGRAAQHGGGAETRLPSPHPGTRSSSCNVSNSSIPMLHSDMGDDLLCDNSTRNSDSDRAMSNSSKTRSLTSAAMRNLKKLLKVKGKDMARESVSRSKKKR</sequence>
<evidence type="ECO:0000256" key="3">
    <source>
        <dbReference type="SAM" id="Phobius"/>
    </source>
</evidence>
<evidence type="ECO:0000313" key="4">
    <source>
        <dbReference type="EMBL" id="GET86826.1"/>
    </source>
</evidence>
<feature type="transmembrane region" description="Helical" evidence="3">
    <location>
        <begin position="6"/>
        <end position="25"/>
    </location>
</feature>
<feature type="compositionally biased region" description="Polar residues" evidence="2">
    <location>
        <begin position="823"/>
        <end position="842"/>
    </location>
</feature>
<feature type="region of interest" description="Disordered" evidence="2">
    <location>
        <begin position="823"/>
        <end position="948"/>
    </location>
</feature>
<keyword evidence="3" id="KW-1133">Transmembrane helix</keyword>
<evidence type="ECO:0000256" key="1">
    <source>
        <dbReference type="ARBA" id="ARBA00004586"/>
    </source>
</evidence>
<keyword evidence="5" id="KW-1185">Reference proteome</keyword>
<evidence type="ECO:0008006" key="6">
    <source>
        <dbReference type="Google" id="ProtNLM"/>
    </source>
</evidence>
<feature type="compositionally biased region" description="Basic and acidic residues" evidence="2">
    <location>
        <begin position="712"/>
        <end position="732"/>
    </location>
</feature>
<dbReference type="GO" id="GO:0005789">
    <property type="term" value="C:endoplasmic reticulum membrane"/>
    <property type="evidence" value="ECO:0007669"/>
    <property type="project" value="UniProtKB-SubCell"/>
</dbReference>
<dbReference type="GO" id="GO:0008289">
    <property type="term" value="F:lipid binding"/>
    <property type="evidence" value="ECO:0007669"/>
    <property type="project" value="TreeGrafter"/>
</dbReference>
<dbReference type="PANTHER" id="PTHR13466">
    <property type="entry name" value="TEX2 PROTEIN-RELATED"/>
    <property type="match status" value="1"/>
</dbReference>
<evidence type="ECO:0000256" key="2">
    <source>
        <dbReference type="SAM" id="MobiDB-lite"/>
    </source>
</evidence>
<name>A0A640KAV1_LEITA</name>
<dbReference type="OrthoDB" id="26740at2759"/>
<keyword evidence="3" id="KW-0812">Transmembrane</keyword>
<reference evidence="4" key="1">
    <citation type="submission" date="2019-11" db="EMBL/GenBank/DDBJ databases">
        <title>Leishmania tarentolae CDS.</title>
        <authorList>
            <person name="Goto Y."/>
            <person name="Yamagishi J."/>
        </authorList>
    </citation>
    <scope>NUCLEOTIDE SEQUENCE [LARGE SCALE GENOMIC DNA]</scope>
    <source>
        <strain evidence="4">Parrot Tar II</strain>
    </source>
</reference>
<evidence type="ECO:0000313" key="5">
    <source>
        <dbReference type="Proteomes" id="UP000419144"/>
    </source>
</evidence>
<feature type="compositionally biased region" description="Low complexity" evidence="2">
    <location>
        <begin position="241"/>
        <end position="256"/>
    </location>
</feature>
<gene>
    <name evidence="4" type="ORF">LtaPh_1209700</name>
</gene>
<dbReference type="VEuPathDB" id="TriTrypDB:LtaPh_1209700"/>
<accession>A0A640KAV1</accession>
<organism evidence="4 5">
    <name type="scientific">Leishmania tarentolae</name>
    <name type="common">Sauroleishmania tarentolae</name>
    <dbReference type="NCBI Taxonomy" id="5689"/>
    <lineage>
        <taxon>Eukaryota</taxon>
        <taxon>Discoba</taxon>
        <taxon>Euglenozoa</taxon>
        <taxon>Kinetoplastea</taxon>
        <taxon>Metakinetoplastina</taxon>
        <taxon>Trypanosomatida</taxon>
        <taxon>Trypanosomatidae</taxon>
        <taxon>Leishmaniinae</taxon>
        <taxon>Leishmania</taxon>
        <taxon>lizard Leishmania</taxon>
    </lineage>
</organism>